<dbReference type="EMBL" id="CM020619">
    <property type="protein sequence ID" value="KAK1866449.1"/>
    <property type="molecule type" value="Genomic_DNA"/>
</dbReference>
<evidence type="ECO:0000313" key="1">
    <source>
        <dbReference type="EMBL" id="KAK1866449.1"/>
    </source>
</evidence>
<protein>
    <submittedName>
        <fullName evidence="1">Uncharacterized protein</fullName>
    </submittedName>
</protein>
<gene>
    <name evidence="1" type="ORF">I4F81_008968</name>
</gene>
<reference evidence="1" key="1">
    <citation type="submission" date="2019-11" db="EMBL/GenBank/DDBJ databases">
        <title>Nori genome reveals adaptations in red seaweeds to the harsh intertidal environment.</title>
        <authorList>
            <person name="Wang D."/>
            <person name="Mao Y."/>
        </authorList>
    </citation>
    <scope>NUCLEOTIDE SEQUENCE</scope>
    <source>
        <tissue evidence="1">Gametophyte</tissue>
    </source>
</reference>
<keyword evidence="2" id="KW-1185">Reference proteome</keyword>
<accession>A0ACC3C836</accession>
<organism evidence="1 2">
    <name type="scientific">Pyropia yezoensis</name>
    <name type="common">Susabi-nori</name>
    <name type="synonym">Porphyra yezoensis</name>
    <dbReference type="NCBI Taxonomy" id="2788"/>
    <lineage>
        <taxon>Eukaryota</taxon>
        <taxon>Rhodophyta</taxon>
        <taxon>Bangiophyceae</taxon>
        <taxon>Bangiales</taxon>
        <taxon>Bangiaceae</taxon>
        <taxon>Pyropia</taxon>
    </lineage>
</organism>
<sequence length="635" mass="67569">MSVPPLDPGRGPASSSLVNLVADGLVLPPPSATPAPAVAGAAALRSESSAAAAVPTSEPSAVAAAAPPDIMLRSGTIEKIAAMMSSSVGEDAASHADQPKIVDLATSKGCSDPRYEHFTKRLVAHPSKEGRLVPPHLSEWTRAGRFPSPFKTNPRTLNLGLSFVSNNETILVDIIGHAQHETISREFLRCGPRETIAFHPQTVKAAIVTCGGLAPGLNTVVRELVYTLSRMYGVEEVYGVPYGYRGFYSPNHNLRRLTEDEVSSIHHQGGTVLGSSRGGFDLKLICDAVEDRGLNQLFIIGGDGTHRGAMAIYQELRARQSKITVVGIPKTVDNDFPLIDRSFGFDTAVEETQRAILCAKVEAKAAINGLGLVKVMGRASGQIAMFACLASRDVDVCLIPEIPFELAGPTGLFRCVSDLFNTQGHCVIVVAEGAGMELIDDDLRSYGTDASGNVKRPDIGLWLRARLNEHFASLGRELNLKLIDPFYMIRSLPANATDSLYCSLLGQSAVHGAMAGYSGFSAGIVNGHHVMLPMTEICNRQRTKVDVHSRMWHRVLACTNQPSLCSSPKMQPQPVAKANAAKPSTSMDPHPPVSVSPVEPPTESDTLKSPTESGTPEPSTEAGAPEPSTEAGAPE</sequence>
<name>A0ACC3C836_PYRYE</name>
<proteinExistence type="predicted"/>
<evidence type="ECO:0000313" key="2">
    <source>
        <dbReference type="Proteomes" id="UP000798662"/>
    </source>
</evidence>
<comment type="caution">
    <text evidence="1">The sequence shown here is derived from an EMBL/GenBank/DDBJ whole genome shotgun (WGS) entry which is preliminary data.</text>
</comment>
<dbReference type="Proteomes" id="UP000798662">
    <property type="component" value="Chromosome 2"/>
</dbReference>